<dbReference type="GO" id="GO:0016787">
    <property type="term" value="F:hydrolase activity"/>
    <property type="evidence" value="ECO:0007669"/>
    <property type="project" value="InterPro"/>
</dbReference>
<dbReference type="NCBIfam" id="NF033679">
    <property type="entry name" value="DNRLRE_dom"/>
    <property type="match status" value="1"/>
</dbReference>
<keyword evidence="2" id="KW-0964">Secreted</keyword>
<comment type="subcellular location">
    <subcellularLocation>
        <location evidence="1">Secreted</location>
    </subcellularLocation>
</comment>
<dbReference type="SUPFAM" id="SSF56300">
    <property type="entry name" value="Metallo-dependent phosphatases"/>
    <property type="match status" value="1"/>
</dbReference>
<dbReference type="InterPro" id="IPR055372">
    <property type="entry name" value="CBM96"/>
</dbReference>
<evidence type="ECO:0000256" key="4">
    <source>
        <dbReference type="SAM" id="MobiDB-lite"/>
    </source>
</evidence>
<feature type="region of interest" description="Disordered" evidence="4">
    <location>
        <begin position="360"/>
        <end position="402"/>
    </location>
</feature>
<keyword evidence="5" id="KW-0472">Membrane</keyword>
<evidence type="ECO:0000313" key="8">
    <source>
        <dbReference type="EMBL" id="OGK42970.1"/>
    </source>
</evidence>
<dbReference type="Pfam" id="PF00149">
    <property type="entry name" value="Metallophos"/>
    <property type="match status" value="1"/>
</dbReference>
<keyword evidence="5" id="KW-0812">Transmembrane</keyword>
<accession>A0A1F7IHW6</accession>
<evidence type="ECO:0000256" key="2">
    <source>
        <dbReference type="ARBA" id="ARBA00022525"/>
    </source>
</evidence>
<dbReference type="AlphaFoldDB" id="A0A1F7IHW6"/>
<comment type="caution">
    <text evidence="8">The sequence shown here is derived from an EMBL/GenBank/DDBJ whole genome shotgun (WGS) entry which is preliminary data.</text>
</comment>
<evidence type="ECO:0000259" key="7">
    <source>
        <dbReference type="Pfam" id="PF24517"/>
    </source>
</evidence>
<dbReference type="PANTHER" id="PTHR45867">
    <property type="entry name" value="PURPLE ACID PHOSPHATASE"/>
    <property type="match status" value="1"/>
</dbReference>
<feature type="domain" description="Carbohydrate-binding module family 96" evidence="7">
    <location>
        <begin position="417"/>
        <end position="566"/>
    </location>
</feature>
<evidence type="ECO:0000313" key="9">
    <source>
        <dbReference type="Proteomes" id="UP000179270"/>
    </source>
</evidence>
<evidence type="ECO:0000256" key="1">
    <source>
        <dbReference type="ARBA" id="ARBA00004613"/>
    </source>
</evidence>
<dbReference type="EMBL" id="MGAF01000001">
    <property type="protein sequence ID" value="OGK42970.1"/>
    <property type="molecule type" value="Genomic_DNA"/>
</dbReference>
<sequence>MFFTKEFNPGKSSLFILLITGIFTVIFLSRSTIKSFAQLQPSFTFTAAGDYSGHKLRTTAVLTGMNPVNSGADLNIALGDLSYGGKKPETAWCDYVKGLVGTEFPFELVPGNHEDDGPTGNNIDNFELCLPHRLTPITGRYSREYFYDYPDPPAGGTPLARFINISPNMTFLDEGTYTYTSGNPHFNWVSDAIDSARASGIKWIVVAMHENCISMGKKPCSIGENLFNLLVNKKVDLILQGHDHNYQRSKQLALSAGCSGIVRNTLNTNCIVDDGSDNEYIKGAGSVLSIVGTGGIGNYDINTADSEAGYFAKWNGVNSNPTLGFLKATVTDTQMTLTFNPMYGPTFTDSYVIVDNSVPTETPVPPTETPIPTPTPTDDPFAPTPTETPIPTVTPTPTDTPIPTETPIVTPTPMNLSLNPVADTFVNANSPNGNLGNNVLLRIISSPEKIAYLKFDLGALVGRTIQSAVLRLFVSNGSNSTQAVKTVVDTSWGELTMTYNNRPLLGDVVTNFTGSVTGTWKEIAVTSAVSASVGQLMSLGIDSTGTDGLDVYSKENSTGKPELVVNFN</sequence>
<dbReference type="PANTHER" id="PTHR45867:SF3">
    <property type="entry name" value="ACID PHOSPHATASE TYPE 7"/>
    <property type="match status" value="1"/>
</dbReference>
<dbReference type="InterPro" id="IPR004843">
    <property type="entry name" value="Calcineurin-like_PHP"/>
</dbReference>
<keyword evidence="5" id="KW-1133">Transmembrane helix</keyword>
<dbReference type="STRING" id="1802055.A3A74_05885"/>
<evidence type="ECO:0000256" key="5">
    <source>
        <dbReference type="SAM" id="Phobius"/>
    </source>
</evidence>
<dbReference type="Pfam" id="PF24517">
    <property type="entry name" value="CBM96"/>
    <property type="match status" value="1"/>
</dbReference>
<keyword evidence="3" id="KW-0732">Signal</keyword>
<reference evidence="8 9" key="1">
    <citation type="journal article" date="2016" name="Nat. Commun.">
        <title>Thousands of microbial genomes shed light on interconnected biogeochemical processes in an aquifer system.</title>
        <authorList>
            <person name="Anantharaman K."/>
            <person name="Brown C.T."/>
            <person name="Hug L.A."/>
            <person name="Sharon I."/>
            <person name="Castelle C.J."/>
            <person name="Probst A.J."/>
            <person name="Thomas B.C."/>
            <person name="Singh A."/>
            <person name="Wilkins M.J."/>
            <person name="Karaoz U."/>
            <person name="Brodie E.L."/>
            <person name="Williams K.H."/>
            <person name="Hubbard S.S."/>
            <person name="Banfield J.F."/>
        </authorList>
    </citation>
    <scope>NUCLEOTIDE SEQUENCE [LARGE SCALE GENOMIC DNA]</scope>
</reference>
<evidence type="ECO:0000256" key="3">
    <source>
        <dbReference type="ARBA" id="ARBA00022729"/>
    </source>
</evidence>
<feature type="domain" description="Calcineurin-like phosphoesterase" evidence="6">
    <location>
        <begin position="58"/>
        <end position="246"/>
    </location>
</feature>
<dbReference type="InterPro" id="IPR029052">
    <property type="entry name" value="Metallo-depent_PP-like"/>
</dbReference>
<proteinExistence type="predicted"/>
<feature type="compositionally biased region" description="Pro residues" evidence="4">
    <location>
        <begin position="362"/>
        <end position="400"/>
    </location>
</feature>
<feature type="transmembrane region" description="Helical" evidence="5">
    <location>
        <begin position="12"/>
        <end position="29"/>
    </location>
</feature>
<evidence type="ECO:0000259" key="6">
    <source>
        <dbReference type="Pfam" id="PF00149"/>
    </source>
</evidence>
<dbReference type="GO" id="GO:0005576">
    <property type="term" value="C:extracellular region"/>
    <property type="evidence" value="ECO:0007669"/>
    <property type="project" value="UniProtKB-SubCell"/>
</dbReference>
<organism evidence="8 9">
    <name type="scientific">Candidatus Roizmanbacteria bacterium RIFCSPLOWO2_01_FULL_35_13</name>
    <dbReference type="NCBI Taxonomy" id="1802055"/>
    <lineage>
        <taxon>Bacteria</taxon>
        <taxon>Candidatus Roizmaniibacteriota</taxon>
    </lineage>
</organism>
<gene>
    <name evidence="8" type="ORF">A3A74_05885</name>
</gene>
<name>A0A1F7IHW6_9BACT</name>
<dbReference type="Gene3D" id="3.60.21.10">
    <property type="match status" value="1"/>
</dbReference>
<protein>
    <submittedName>
        <fullName evidence="8">Uncharacterized protein</fullName>
    </submittedName>
</protein>
<dbReference type="Proteomes" id="UP000179270">
    <property type="component" value="Unassembled WGS sequence"/>
</dbReference>